<keyword evidence="3" id="KW-1185">Reference proteome</keyword>
<feature type="region of interest" description="Disordered" evidence="1">
    <location>
        <begin position="35"/>
        <end position="71"/>
    </location>
</feature>
<dbReference type="EMBL" id="CP099490">
    <property type="protein sequence ID" value="USQ77203.1"/>
    <property type="molecule type" value="Genomic_DNA"/>
</dbReference>
<evidence type="ECO:0000313" key="2">
    <source>
        <dbReference type="EMBL" id="USQ77203.1"/>
    </source>
</evidence>
<dbReference type="RefSeq" id="WP_252622090.1">
    <property type="nucleotide sequence ID" value="NZ_CP099490.1"/>
</dbReference>
<name>A0ABY4YK81_9MICO</name>
<organism evidence="2 3">
    <name type="scientific">Ornithinimicrobium cryptoxanthini</name>
    <dbReference type="NCBI Taxonomy" id="2934161"/>
    <lineage>
        <taxon>Bacteria</taxon>
        <taxon>Bacillati</taxon>
        <taxon>Actinomycetota</taxon>
        <taxon>Actinomycetes</taxon>
        <taxon>Micrococcales</taxon>
        <taxon>Ornithinimicrobiaceae</taxon>
        <taxon>Ornithinimicrobium</taxon>
    </lineage>
</organism>
<gene>
    <name evidence="2" type="ORF">NF557_04625</name>
</gene>
<dbReference type="Proteomes" id="UP001056535">
    <property type="component" value="Chromosome"/>
</dbReference>
<accession>A0ABY4YK81</accession>
<sequence>MTPDATTGSPFDGVFGVVPVEPAVDEAVNLVPMGQQAAGPSPLKTRHSAKRVVSPNKTRHSALGAPPEDDF</sequence>
<evidence type="ECO:0000256" key="1">
    <source>
        <dbReference type="SAM" id="MobiDB-lite"/>
    </source>
</evidence>
<reference evidence="2" key="1">
    <citation type="submission" date="2022-06" db="EMBL/GenBank/DDBJ databases">
        <title>Ornithinimicrobium JY.X270.</title>
        <authorList>
            <person name="Huang Y."/>
        </authorList>
    </citation>
    <scope>NUCLEOTIDE SEQUENCE</scope>
    <source>
        <strain evidence="2">JY.X270</strain>
    </source>
</reference>
<evidence type="ECO:0000313" key="3">
    <source>
        <dbReference type="Proteomes" id="UP001056535"/>
    </source>
</evidence>
<protein>
    <submittedName>
        <fullName evidence="2">Uncharacterized protein</fullName>
    </submittedName>
</protein>
<proteinExistence type="predicted"/>